<dbReference type="PANTHER" id="PTHR43344">
    <property type="entry name" value="PHOSPHOSERINE PHOSPHATASE"/>
    <property type="match status" value="1"/>
</dbReference>
<evidence type="ECO:0000256" key="2">
    <source>
        <dbReference type="ARBA" id="ARBA00022723"/>
    </source>
</evidence>
<dbReference type="SUPFAM" id="SSF56784">
    <property type="entry name" value="HAD-like"/>
    <property type="match status" value="1"/>
</dbReference>
<dbReference type="GO" id="GO:0016787">
    <property type="term" value="F:hydrolase activity"/>
    <property type="evidence" value="ECO:0007669"/>
    <property type="project" value="UniProtKB-KW"/>
</dbReference>
<dbReference type="GO" id="GO:0046872">
    <property type="term" value="F:metal ion binding"/>
    <property type="evidence" value="ECO:0007669"/>
    <property type="project" value="UniProtKB-KW"/>
</dbReference>
<evidence type="ECO:0000313" key="5">
    <source>
        <dbReference type="EMBL" id="MTG88318.1"/>
    </source>
</evidence>
<dbReference type="Pfam" id="PF12710">
    <property type="entry name" value="HAD"/>
    <property type="match status" value="1"/>
</dbReference>
<dbReference type="PANTHER" id="PTHR43344:SF13">
    <property type="entry name" value="PHOSPHATASE RV3661-RELATED"/>
    <property type="match status" value="1"/>
</dbReference>
<dbReference type="EMBL" id="WMKA01000007">
    <property type="protein sequence ID" value="MTG88318.1"/>
    <property type="molecule type" value="Genomic_DNA"/>
</dbReference>
<protein>
    <submittedName>
        <fullName evidence="5">HAD-IB family phosphatase</fullName>
    </submittedName>
</protein>
<evidence type="ECO:0000313" key="6">
    <source>
        <dbReference type="Proteomes" id="UP000440668"/>
    </source>
</evidence>
<evidence type="ECO:0000256" key="3">
    <source>
        <dbReference type="ARBA" id="ARBA00022801"/>
    </source>
</evidence>
<organism evidence="5 6">
    <name type="scientific">Cellulosimicrobium composti</name>
    <dbReference type="NCBI Taxonomy" id="2672572"/>
    <lineage>
        <taxon>Bacteria</taxon>
        <taxon>Bacillati</taxon>
        <taxon>Actinomycetota</taxon>
        <taxon>Actinomycetes</taxon>
        <taxon>Micrococcales</taxon>
        <taxon>Promicromonosporaceae</taxon>
        <taxon>Cellulosimicrobium</taxon>
    </lineage>
</organism>
<dbReference type="Proteomes" id="UP000440668">
    <property type="component" value="Unassembled WGS sequence"/>
</dbReference>
<keyword evidence="2" id="KW-0479">Metal-binding</keyword>
<comment type="caution">
    <text evidence="5">The sequence shown here is derived from an EMBL/GenBank/DDBJ whole genome shotgun (WGS) entry which is preliminary data.</text>
</comment>
<dbReference type="Gene3D" id="3.40.50.1000">
    <property type="entry name" value="HAD superfamily/HAD-like"/>
    <property type="match status" value="1"/>
</dbReference>
<comment type="similarity">
    <text evidence="1">Belongs to the HAD-like hydrolase superfamily. SerB family.</text>
</comment>
<keyword evidence="4" id="KW-0460">Magnesium</keyword>
<evidence type="ECO:0000256" key="1">
    <source>
        <dbReference type="ARBA" id="ARBA00009184"/>
    </source>
</evidence>
<dbReference type="InterPro" id="IPR050582">
    <property type="entry name" value="HAD-like_SerB"/>
</dbReference>
<dbReference type="RefSeq" id="WP_155098457.1">
    <property type="nucleotide sequence ID" value="NZ_JBISAF010000010.1"/>
</dbReference>
<proteinExistence type="inferred from homology"/>
<keyword evidence="3" id="KW-0378">Hydrolase</keyword>
<dbReference type="Gene3D" id="1.20.1440.100">
    <property type="entry name" value="SG protein - dephosphorylation function"/>
    <property type="match status" value="1"/>
</dbReference>
<sequence>MTAVAVYTDVDGTLRRGSTIFDLLRYDADRSGRVAEGERFLRSLREAAAAGTPREVTNRRYFAWWRGRAVDDVVRVARDWAAAGGPWAEQPVPPVLAAVERYRRAGARVVAVSAAFEPALVGVRERWVEADVLATRAVVRDGRYTGDVVEPLVGEAKARAVRAHAATHGIPLERCAGFGDHASDLPFLRAVGTGTRVGPGDRLVPVTRAVTRTL</sequence>
<accession>A0A6N7ZG60</accession>
<dbReference type="InterPro" id="IPR023214">
    <property type="entry name" value="HAD_sf"/>
</dbReference>
<reference evidence="5 6" key="1">
    <citation type="submission" date="2019-11" db="EMBL/GenBank/DDBJ databases">
        <title>Cellulosimicrobium composti sp. nov. isolated from a compost.</title>
        <authorList>
            <person name="Yang Y."/>
        </authorList>
    </citation>
    <scope>NUCLEOTIDE SEQUENCE [LARGE SCALE GENOMIC DNA]</scope>
    <source>
        <strain evidence="5 6">BIT-GX5</strain>
    </source>
</reference>
<dbReference type="AlphaFoldDB" id="A0A6N7ZG60"/>
<name>A0A6N7ZG60_9MICO</name>
<evidence type="ECO:0000256" key="4">
    <source>
        <dbReference type="ARBA" id="ARBA00022842"/>
    </source>
</evidence>
<dbReference type="InterPro" id="IPR036412">
    <property type="entry name" value="HAD-like_sf"/>
</dbReference>
<gene>
    <name evidence="5" type="ORF">GJV82_05050</name>
</gene>
<dbReference type="NCBIfam" id="TIGR01488">
    <property type="entry name" value="HAD-SF-IB"/>
    <property type="match status" value="1"/>
</dbReference>